<feature type="compositionally biased region" description="Gly residues" evidence="3">
    <location>
        <begin position="235"/>
        <end position="245"/>
    </location>
</feature>
<feature type="transmembrane region" description="Helical" evidence="4">
    <location>
        <begin position="669"/>
        <end position="694"/>
    </location>
</feature>
<keyword evidence="4" id="KW-0812">Transmembrane</keyword>
<accession>A0ABT3L510</accession>
<dbReference type="PANTHER" id="PTHR47485:SF1">
    <property type="entry name" value="THYLAKOID LUMENAL 17.4 KDA PROTEIN, CHLOROPLASTIC"/>
    <property type="match status" value="1"/>
</dbReference>
<reference evidence="6 7" key="1">
    <citation type="submission" date="2021-08" db="EMBL/GenBank/DDBJ databases">
        <title>Draft genome sequence of Spirulina subsalsa with high tolerance to salinity and hype-accumulation of phycocyanin.</title>
        <authorList>
            <person name="Pei H."/>
            <person name="Jiang L."/>
        </authorList>
    </citation>
    <scope>NUCLEOTIDE SEQUENCE [LARGE SCALE GENOMIC DNA]</scope>
    <source>
        <strain evidence="6 7">FACHB-351</strain>
    </source>
</reference>
<feature type="region of interest" description="Disordered" evidence="3">
    <location>
        <begin position="1216"/>
        <end position="1237"/>
    </location>
</feature>
<evidence type="ECO:0000259" key="5">
    <source>
        <dbReference type="Pfam" id="PF13699"/>
    </source>
</evidence>
<dbReference type="Pfam" id="PF00805">
    <property type="entry name" value="Pentapeptide"/>
    <property type="match status" value="2"/>
</dbReference>
<dbReference type="RefSeq" id="WP_265263806.1">
    <property type="nucleotide sequence ID" value="NZ_JAIHOM010000027.1"/>
</dbReference>
<dbReference type="InterPro" id="IPR001646">
    <property type="entry name" value="5peptide_repeat"/>
</dbReference>
<dbReference type="PANTHER" id="PTHR47485">
    <property type="entry name" value="THYLAKOID LUMENAL 17.4 KDA PROTEIN, CHLOROPLASTIC"/>
    <property type="match status" value="1"/>
</dbReference>
<keyword evidence="7" id="KW-1185">Reference proteome</keyword>
<dbReference type="Gene3D" id="2.160.20.80">
    <property type="entry name" value="E3 ubiquitin-protein ligase SopA"/>
    <property type="match status" value="1"/>
</dbReference>
<evidence type="ECO:0000256" key="2">
    <source>
        <dbReference type="SAM" id="Coils"/>
    </source>
</evidence>
<feature type="compositionally biased region" description="Basic and acidic residues" evidence="3">
    <location>
        <begin position="195"/>
        <end position="210"/>
    </location>
</feature>
<proteinExistence type="predicted"/>
<keyword evidence="4" id="KW-1133">Transmembrane helix</keyword>
<keyword evidence="4" id="KW-0472">Membrane</keyword>
<keyword evidence="2" id="KW-0175">Coiled coil</keyword>
<evidence type="ECO:0000313" key="6">
    <source>
        <dbReference type="EMBL" id="MCW6036070.1"/>
    </source>
</evidence>
<feature type="region of interest" description="Disordered" evidence="3">
    <location>
        <begin position="388"/>
        <end position="485"/>
    </location>
</feature>
<dbReference type="SUPFAM" id="SSF141571">
    <property type="entry name" value="Pentapeptide repeat-like"/>
    <property type="match status" value="1"/>
</dbReference>
<feature type="compositionally biased region" description="Basic and acidic residues" evidence="3">
    <location>
        <begin position="129"/>
        <end position="141"/>
    </location>
</feature>
<feature type="compositionally biased region" description="Basic and acidic residues" evidence="3">
    <location>
        <begin position="156"/>
        <end position="165"/>
    </location>
</feature>
<evidence type="ECO:0000313" key="7">
    <source>
        <dbReference type="Proteomes" id="UP001526426"/>
    </source>
</evidence>
<feature type="region of interest" description="Disordered" evidence="3">
    <location>
        <begin position="1"/>
        <end position="24"/>
    </location>
</feature>
<feature type="region of interest" description="Disordered" evidence="3">
    <location>
        <begin position="66"/>
        <end position="273"/>
    </location>
</feature>
<dbReference type="EMBL" id="JAIHOM010000027">
    <property type="protein sequence ID" value="MCW6036070.1"/>
    <property type="molecule type" value="Genomic_DNA"/>
</dbReference>
<organism evidence="6 7">
    <name type="scientific">Spirulina subsalsa FACHB-351</name>
    <dbReference type="NCBI Taxonomy" id="234711"/>
    <lineage>
        <taxon>Bacteria</taxon>
        <taxon>Bacillati</taxon>
        <taxon>Cyanobacteriota</taxon>
        <taxon>Cyanophyceae</taxon>
        <taxon>Spirulinales</taxon>
        <taxon>Spirulinaceae</taxon>
        <taxon>Spirulina</taxon>
    </lineage>
</organism>
<dbReference type="Proteomes" id="UP001526426">
    <property type="component" value="Unassembled WGS sequence"/>
</dbReference>
<feature type="transmembrane region" description="Helical" evidence="4">
    <location>
        <begin position="770"/>
        <end position="792"/>
    </location>
</feature>
<name>A0ABT3L510_9CYAN</name>
<feature type="transmembrane region" description="Helical" evidence="4">
    <location>
        <begin position="1040"/>
        <end position="1064"/>
    </location>
</feature>
<feature type="transmembrane region" description="Helical" evidence="4">
    <location>
        <begin position="701"/>
        <end position="721"/>
    </location>
</feature>
<feature type="compositionally biased region" description="Gly residues" evidence="3">
    <location>
        <begin position="176"/>
        <end position="186"/>
    </location>
</feature>
<dbReference type="InterPro" id="IPR025295">
    <property type="entry name" value="eCIS_core_dom"/>
</dbReference>
<evidence type="ECO:0000256" key="3">
    <source>
        <dbReference type="SAM" id="MobiDB-lite"/>
    </source>
</evidence>
<protein>
    <submittedName>
        <fullName evidence="6">Pentapeptide repeat-containing protein</fullName>
    </submittedName>
</protein>
<feature type="compositionally biased region" description="Polar residues" evidence="3">
    <location>
        <begin position="1073"/>
        <end position="1100"/>
    </location>
</feature>
<dbReference type="Pfam" id="PF13699">
    <property type="entry name" value="eCIS_core"/>
    <property type="match status" value="1"/>
</dbReference>
<feature type="region of interest" description="Disordered" evidence="3">
    <location>
        <begin position="1073"/>
        <end position="1152"/>
    </location>
</feature>
<gene>
    <name evidence="6" type="ORF">K4A83_07260</name>
</gene>
<keyword evidence="1" id="KW-0677">Repeat</keyword>
<sequence length="1334" mass="138624">MKTTVQPQKDSSQQASSYSIIPQSDSVIQCEPELQPSLAIQMSRATEFGHSVTGVPVQAELVVGEPGDKYEQEADSVAAQAVADKHHSEQSTVQAKTNPTAPTTLPDQPNNLETQLAADLPDVAGGGEKAPEIDGGGEKAPEIPGGGEKPPEMAGEGEKAPEALGEKGGLAEAAEGGTGGAGGAAEGGAEATPPPKKEGEAPSEEQKDMMGETFSPETQDQMGEALGEEQKPTGGTEGGETGTGEAGEQPPSLEERIQKAMGGGGGSPTPEEQESLRNYLGIEDPENIQVHDDEESYQLCRELGALAFTTENHIFFGAGQRGDDELLFHEAWHTVQQGATSLEVRPGGEKAAEDEKTQPITVGGEGEAMMTMAQVNPQALSGLLVQREEGEKTATDKEAEEKQKEQAGAQADNAKEQGSEQGEAVEEGADSAEKDGGGEAQDAVGETSGMVAEAGPEETLGGIPDAPTLNPEAMIPSSGIPTDGETAEANLDELEDEVDVPEPGEDPFDYSWVATQPNEVPEWDEEVGNYSFFKSVLDGGEPEAPQPEVDRGELIGDAIGQGLLTGAVEGGISGVTALGVGAIGNKLPVVNNALATFTVLSAVGNSEEGWASPEAWANALAGGSWADDAKGIGEAAGGILNAKTPWEGIANYFKGIIGITNLVVKVVQFVWNLVNIAALICGIIWGVLTVLDILFTAIGKLLALVGTALISVGNALMPLPFGVGIPPGTSLISVGTTLVNVGNQLWMYALTVFKPWATTFKGFFDTLNGFLSPLSIALTMLQSLLVCLNLMYMQALALDILTCEGSIDDLIAKQTALRDSTQSMTGNAIAIGTEFAAQKTQKKDVGAEKSFASGGENAWLGQIPVVSDYMPGGDKSLGGMAGAAATGFAIGAESGETDEETAQNEQKYQDSWLANYSKNPDQDQQALTGYRSAAALYEALGGAGEMPEPPMDAPERVDAAAFGMVKNEGERLALEAAIQRAEEEKALLQENVAGNQAAQDSLAANREAIATYQADIAERQAVNDTLGAEAGMGTALAAQYLGVMAAYWPILIPINIAFAFVIAIQGANQNVKETGGNNAVNTEGSSASNPETNVSGNADGQQKAGENMGNASEASGELAEERISQLDSASAEAEQHDAEMEAMQAQFEEQQLASEEDLATLDEGQVLAEEEQSNSESNRDQLMADREAAIAEAQVWEEEFSTFFTGIMETLGWSDGEEEATTPDESGSGLDLSGADLSGTDMTGANLNGANLEGADLSGVTLVDAELAGANLAGANLARADLSNADLSDVDFSHALLMGAKLVHSLLGSADFQDADLTDADLKDTELEEAQLNG</sequence>
<evidence type="ECO:0000256" key="1">
    <source>
        <dbReference type="ARBA" id="ARBA00022737"/>
    </source>
</evidence>
<feature type="compositionally biased region" description="Polar residues" evidence="3">
    <location>
        <begin position="90"/>
        <end position="114"/>
    </location>
</feature>
<evidence type="ECO:0000256" key="4">
    <source>
        <dbReference type="SAM" id="Phobius"/>
    </source>
</evidence>
<feature type="coiled-coil region" evidence="2">
    <location>
        <begin position="964"/>
        <end position="998"/>
    </location>
</feature>
<comment type="caution">
    <text evidence="6">The sequence shown here is derived from an EMBL/GenBank/DDBJ whole genome shotgun (WGS) entry which is preliminary data.</text>
</comment>
<feature type="compositionally biased region" description="Low complexity" evidence="3">
    <location>
        <begin position="1141"/>
        <end position="1152"/>
    </location>
</feature>
<feature type="compositionally biased region" description="Basic and acidic residues" evidence="3">
    <location>
        <begin position="388"/>
        <end position="405"/>
    </location>
</feature>
<feature type="domain" description="eCIS core" evidence="5">
    <location>
        <begin position="276"/>
        <end position="339"/>
    </location>
</feature>